<dbReference type="PROSITE" id="PS50181">
    <property type="entry name" value="FBOX"/>
    <property type="match status" value="1"/>
</dbReference>
<dbReference type="OrthoDB" id="1720422at2759"/>
<dbReference type="AlphaFoldDB" id="A0A117E0C3"/>
<feature type="domain" description="F-box" evidence="1">
    <location>
        <begin position="1"/>
        <end position="44"/>
    </location>
</feature>
<evidence type="ECO:0000259" key="1">
    <source>
        <dbReference type="PROSITE" id="PS50181"/>
    </source>
</evidence>
<gene>
    <name evidence="2" type="ORF">ABL_05024</name>
</gene>
<reference evidence="3" key="1">
    <citation type="journal article" date="2016" name="Genome Announc.">
        <title>Draft genome sequence of Aspergillus niger strain An76.</title>
        <authorList>
            <person name="Gong W."/>
            <person name="Cheng Z."/>
            <person name="Zhang H."/>
            <person name="Liu L."/>
            <person name="Gao P."/>
            <person name="Wang L."/>
        </authorList>
    </citation>
    <scope>NUCLEOTIDE SEQUENCE [LARGE SCALE GENOMIC DNA]</scope>
    <source>
        <strain evidence="3">An76</strain>
    </source>
</reference>
<proteinExistence type="predicted"/>
<dbReference type="SUPFAM" id="SSF52047">
    <property type="entry name" value="RNI-like"/>
    <property type="match status" value="1"/>
</dbReference>
<evidence type="ECO:0000313" key="2">
    <source>
        <dbReference type="EMBL" id="GAQ42363.1"/>
    </source>
</evidence>
<comment type="caution">
    <text evidence="2">The sequence shown here is derived from an EMBL/GenBank/DDBJ whole genome shotgun (WGS) entry which is preliminary data.</text>
</comment>
<dbReference type="EMBL" id="BCMY01000007">
    <property type="protein sequence ID" value="GAQ42363.1"/>
    <property type="molecule type" value="Genomic_DNA"/>
</dbReference>
<organism evidence="2 3">
    <name type="scientific">Aspergillus niger</name>
    <dbReference type="NCBI Taxonomy" id="5061"/>
    <lineage>
        <taxon>Eukaryota</taxon>
        <taxon>Fungi</taxon>
        <taxon>Dikarya</taxon>
        <taxon>Ascomycota</taxon>
        <taxon>Pezizomycotina</taxon>
        <taxon>Eurotiomycetes</taxon>
        <taxon>Eurotiomycetidae</taxon>
        <taxon>Eurotiales</taxon>
        <taxon>Aspergillaceae</taxon>
        <taxon>Aspergillus</taxon>
        <taxon>Aspergillus subgen. Circumdati</taxon>
    </lineage>
</organism>
<dbReference type="InterPro" id="IPR036047">
    <property type="entry name" value="F-box-like_dom_sf"/>
</dbReference>
<protein>
    <recommendedName>
        <fullName evidence="1">F-box domain-containing protein</fullName>
    </recommendedName>
</protein>
<dbReference type="Gene3D" id="3.80.10.10">
    <property type="entry name" value="Ribonuclease Inhibitor"/>
    <property type="match status" value="1"/>
</dbReference>
<accession>A0A117E0C3</accession>
<dbReference type="OMA" id="WMSESIE"/>
<dbReference type="Pfam" id="PF12937">
    <property type="entry name" value="F-box-like"/>
    <property type="match status" value="1"/>
</dbReference>
<dbReference type="SUPFAM" id="SSF81383">
    <property type="entry name" value="F-box domain"/>
    <property type="match status" value="1"/>
</dbReference>
<dbReference type="InterPro" id="IPR032675">
    <property type="entry name" value="LRR_dom_sf"/>
</dbReference>
<dbReference type="InterPro" id="IPR001810">
    <property type="entry name" value="F-box_dom"/>
</dbReference>
<sequence length="548" mass="63236">MLDRLPPEVLLITLEYITRHDLNNICRVSKHLYAIAVPLLYKSVTLTSNRPGISETWHHVESLLRAPAFPVDLLVHMKDIEIQENRSWPDDGCLHNYTWLRRFIRTNNDLDEDEHDYHKEDRIKRDEVSYLSSKLLHVFSRFAADRLQKFSWDVGTCLPSEILGSYCAAGGSDILLSKFACLKSISWLDLCYERHVRELCLALKSNAFHLTQMDLGVTDVSGDEVTQSIQSMLANEILDMHDWRTSFRFPVLRYLSLYYMDLTPISHALSSIFNITSLLSLSLRLCKSWEYALLNFLNSGSRIALKTLTLETHMRRAEEDSVLAIPAFLNSFEGLKELYISVCCFISPVPVWRSVLTHKKTLRKLVCQQLHIDGCLYEEHGLYLGATGFLEQLKGDDRNPSIGPNLVFLGISSKDFNTLKSIVTSPGLKANIRVLHLRRCEEFYDQSYLINSDCWDDISDKKLPLFHQFLTWAFGPEGPPELQAVGHYAFEFMQSMSDVFYFRDAQNEDGFRCVIRRRGQRFDYNRQYGDALDACRHEDSLWVDGPTD</sequence>
<name>A0A117E0C3_ASPNG</name>
<evidence type="ECO:0000313" key="3">
    <source>
        <dbReference type="Proteomes" id="UP000068243"/>
    </source>
</evidence>
<dbReference type="Proteomes" id="UP000068243">
    <property type="component" value="Unassembled WGS sequence"/>
</dbReference>